<evidence type="ECO:0000256" key="1">
    <source>
        <dbReference type="PROSITE-ProRule" id="PRU00042"/>
    </source>
</evidence>
<dbReference type="EMBL" id="MU004188">
    <property type="protein sequence ID" value="KAF2496282.1"/>
    <property type="molecule type" value="Genomic_DNA"/>
</dbReference>
<organism evidence="4 5">
    <name type="scientific">Lophium mytilinum</name>
    <dbReference type="NCBI Taxonomy" id="390894"/>
    <lineage>
        <taxon>Eukaryota</taxon>
        <taxon>Fungi</taxon>
        <taxon>Dikarya</taxon>
        <taxon>Ascomycota</taxon>
        <taxon>Pezizomycotina</taxon>
        <taxon>Dothideomycetes</taxon>
        <taxon>Pleosporomycetidae</taxon>
        <taxon>Mytilinidiales</taxon>
        <taxon>Mytilinidiaceae</taxon>
        <taxon>Lophium</taxon>
    </lineage>
</organism>
<dbReference type="PROSITE" id="PS50157">
    <property type="entry name" value="ZINC_FINGER_C2H2_2"/>
    <property type="match status" value="1"/>
</dbReference>
<evidence type="ECO:0000259" key="3">
    <source>
        <dbReference type="PROSITE" id="PS50157"/>
    </source>
</evidence>
<proteinExistence type="predicted"/>
<accession>A0A6A6QVU9</accession>
<feature type="region of interest" description="Disordered" evidence="2">
    <location>
        <begin position="220"/>
        <end position="241"/>
    </location>
</feature>
<feature type="compositionally biased region" description="Polar residues" evidence="2">
    <location>
        <begin position="128"/>
        <end position="145"/>
    </location>
</feature>
<keyword evidence="1" id="KW-0863">Zinc-finger</keyword>
<dbReference type="GO" id="GO:0008270">
    <property type="term" value="F:zinc ion binding"/>
    <property type="evidence" value="ECO:0007669"/>
    <property type="project" value="UniProtKB-KW"/>
</dbReference>
<dbReference type="InterPro" id="IPR013087">
    <property type="entry name" value="Znf_C2H2_type"/>
</dbReference>
<evidence type="ECO:0000313" key="5">
    <source>
        <dbReference type="Proteomes" id="UP000799750"/>
    </source>
</evidence>
<feature type="compositionally biased region" description="Basic and acidic residues" evidence="2">
    <location>
        <begin position="378"/>
        <end position="393"/>
    </location>
</feature>
<dbReference type="AlphaFoldDB" id="A0A6A6QVU9"/>
<gene>
    <name evidence="4" type="ORF">BU16DRAFT_538844</name>
</gene>
<evidence type="ECO:0000256" key="2">
    <source>
        <dbReference type="SAM" id="MobiDB-lite"/>
    </source>
</evidence>
<protein>
    <recommendedName>
        <fullName evidence="3">C2H2-type domain-containing protein</fullName>
    </recommendedName>
</protein>
<keyword evidence="1" id="KW-0862">Zinc</keyword>
<dbReference type="Proteomes" id="UP000799750">
    <property type="component" value="Unassembled WGS sequence"/>
</dbReference>
<sequence>MLRYPATRHPTRQKQVLVERSSVNIGGGNSTDQAAASIVAWTSTVNMHVNHEDYGEEMPYHSRMNSSTRHQSSWPPQLLPNPRAGYLAPPQTMNAHGREHPERNCLPFGNNVQGNSPVGYVFNVRSGEPSSTDAWSSPATNSNGPVWSPHGPQDPYFGQQVVSPGPEPPQSLSLSRSPSDRSWNHDSNRRKYEGPFRSISDETLKQHGMYYHGQANEMFPNQGCTSPRVQSYNSPRDPDQSSILVSPGFDNGISQLQQTVSMNASIMDEWRSGNQPGQIVSQYSSHDQHEAPGYNGKSMQSMQTPIPMSPGPSPGGGSSELSSPQSPVLRCGYPHCKQTFKGDSRAGNRKRHMKSAHRDQIGQVLSCSEPRCTKKFKRSDSRLKHERKKHPELQRLPPRKRAEA</sequence>
<feature type="compositionally biased region" description="Polar residues" evidence="2">
    <location>
        <begin position="222"/>
        <end position="241"/>
    </location>
</feature>
<keyword evidence="5" id="KW-1185">Reference proteome</keyword>
<evidence type="ECO:0000313" key="4">
    <source>
        <dbReference type="EMBL" id="KAF2496282.1"/>
    </source>
</evidence>
<feature type="region of interest" description="Disordered" evidence="2">
    <location>
        <begin position="119"/>
        <end position="198"/>
    </location>
</feature>
<dbReference type="OrthoDB" id="3940153at2759"/>
<keyword evidence="1" id="KW-0479">Metal-binding</keyword>
<dbReference type="Gene3D" id="3.30.160.60">
    <property type="entry name" value="Classic Zinc Finger"/>
    <property type="match status" value="1"/>
</dbReference>
<feature type="region of interest" description="Disordered" evidence="2">
    <location>
        <begin position="271"/>
        <end position="404"/>
    </location>
</feature>
<name>A0A6A6QVU9_9PEZI</name>
<reference evidence="4" key="1">
    <citation type="journal article" date="2020" name="Stud. Mycol.">
        <title>101 Dothideomycetes genomes: a test case for predicting lifestyles and emergence of pathogens.</title>
        <authorList>
            <person name="Haridas S."/>
            <person name="Albert R."/>
            <person name="Binder M."/>
            <person name="Bloem J."/>
            <person name="Labutti K."/>
            <person name="Salamov A."/>
            <person name="Andreopoulos B."/>
            <person name="Baker S."/>
            <person name="Barry K."/>
            <person name="Bills G."/>
            <person name="Bluhm B."/>
            <person name="Cannon C."/>
            <person name="Castanera R."/>
            <person name="Culley D."/>
            <person name="Daum C."/>
            <person name="Ezra D."/>
            <person name="Gonzalez J."/>
            <person name="Henrissat B."/>
            <person name="Kuo A."/>
            <person name="Liang C."/>
            <person name="Lipzen A."/>
            <person name="Lutzoni F."/>
            <person name="Magnuson J."/>
            <person name="Mondo S."/>
            <person name="Nolan M."/>
            <person name="Ohm R."/>
            <person name="Pangilinan J."/>
            <person name="Park H.-J."/>
            <person name="Ramirez L."/>
            <person name="Alfaro M."/>
            <person name="Sun H."/>
            <person name="Tritt A."/>
            <person name="Yoshinaga Y."/>
            <person name="Zwiers L.-H."/>
            <person name="Turgeon B."/>
            <person name="Goodwin S."/>
            <person name="Spatafora J."/>
            <person name="Crous P."/>
            <person name="Grigoriev I."/>
        </authorList>
    </citation>
    <scope>NUCLEOTIDE SEQUENCE</scope>
    <source>
        <strain evidence="4">CBS 269.34</strain>
    </source>
</reference>
<feature type="compositionally biased region" description="Basic and acidic residues" evidence="2">
    <location>
        <begin position="178"/>
        <end position="198"/>
    </location>
</feature>
<feature type="compositionally biased region" description="Polar residues" evidence="2">
    <location>
        <begin position="272"/>
        <end position="285"/>
    </location>
</feature>
<dbReference type="PROSITE" id="PS00028">
    <property type="entry name" value="ZINC_FINGER_C2H2_1"/>
    <property type="match status" value="1"/>
</dbReference>
<feature type="domain" description="C2H2-type" evidence="3">
    <location>
        <begin position="365"/>
        <end position="395"/>
    </location>
</feature>